<keyword evidence="1" id="KW-0802">TPR repeat</keyword>
<dbReference type="InterPro" id="IPR011990">
    <property type="entry name" value="TPR-like_helical_dom_sf"/>
</dbReference>
<sequence>MASEAVFFDYGISRLSEMIELEKRELEKRELEKIVLVYKELLEKLTAPNASLSEQEALKILLARDAISNALYNNLENCNLAVIEIKKLDKKLKDNSDKLIDFIILDEYRNNFPSLPKNWWWYLDIDVEKKRIESHPWNRFDGLIRIIRVMVWTVNLTLLGTLGSLFLVSGSGLQGVLAITFPGILSLLQAQSELTENGKKGFDKLLEKIKLPQHYQEEAKLGSTLLITGLLLTIWLNLPSISNSYKLRGKKSEEQENLALAEESYLQAINLYPDNVDARYKLAKIYEQLQDFDSAKKQHILAAQAGFIDAYNDLAYLYIQEGKNGEAIDLLRKALGLLEKKENQFEELMDSEKLNLKTQTYNIYKNLGWARFEQNQYDDSVSYLLPAMAIAQNTKYKQYIRSPGAAFCIYAKILSSTDEKSSGTQKTWQQCRELLESRLAAGESINPEEDTWLYEAKQQLNN</sequence>
<feature type="repeat" description="TPR" evidence="1">
    <location>
        <begin position="308"/>
        <end position="341"/>
    </location>
</feature>
<evidence type="ECO:0000313" key="2">
    <source>
        <dbReference type="EMBL" id="ABG50014.1"/>
    </source>
</evidence>
<dbReference type="PROSITE" id="PS50005">
    <property type="entry name" value="TPR"/>
    <property type="match status" value="2"/>
</dbReference>
<dbReference type="SMART" id="SM00028">
    <property type="entry name" value="TPR"/>
    <property type="match status" value="4"/>
</dbReference>
<dbReference type="eggNOG" id="COG0457">
    <property type="taxonomic scope" value="Bacteria"/>
</dbReference>
<proteinExistence type="predicted"/>
<gene>
    <name evidence="2" type="ordered locus">Tery_0567</name>
</gene>
<name>Q118R0_TRIEI</name>
<dbReference type="SUPFAM" id="SSF48452">
    <property type="entry name" value="TPR-like"/>
    <property type="match status" value="1"/>
</dbReference>
<accession>Q118R0</accession>
<protein>
    <submittedName>
        <fullName evidence="2">Tetratricopeptide TPR_2</fullName>
    </submittedName>
</protein>
<dbReference type="AlphaFoldDB" id="Q118R0"/>
<evidence type="ECO:0000256" key="1">
    <source>
        <dbReference type="PROSITE-ProRule" id="PRU00339"/>
    </source>
</evidence>
<dbReference type="Gene3D" id="1.25.40.10">
    <property type="entry name" value="Tetratricopeptide repeat domain"/>
    <property type="match status" value="1"/>
</dbReference>
<dbReference type="HOGENOM" id="CLU_036691_1_0_3"/>
<dbReference type="Pfam" id="PF13431">
    <property type="entry name" value="TPR_17"/>
    <property type="match status" value="1"/>
</dbReference>
<dbReference type="InterPro" id="IPR019734">
    <property type="entry name" value="TPR_rpt"/>
</dbReference>
<reference evidence="2" key="1">
    <citation type="submission" date="2006-06" db="EMBL/GenBank/DDBJ databases">
        <title>Complete sequence of Trichodesmium erythraeum IMS101.</title>
        <authorList>
            <consortium name="US DOE Joint Genome Institute"/>
            <person name="Copeland A."/>
            <person name="Lucas S."/>
            <person name="Lapidus A."/>
            <person name="Barry K."/>
            <person name="Detter J.C."/>
            <person name="Glavina del Rio T."/>
            <person name="Hammon N."/>
            <person name="Israni S."/>
            <person name="Dalin E."/>
            <person name="Tice H."/>
            <person name="Pitluck S."/>
            <person name="Kiss H."/>
            <person name="Munk A.C."/>
            <person name="Brettin T."/>
            <person name="Bruce D."/>
            <person name="Han C."/>
            <person name="Tapia R."/>
            <person name="Gilna P."/>
            <person name="Schmutz J."/>
            <person name="Larimer F."/>
            <person name="Land M."/>
            <person name="Hauser L."/>
            <person name="Kyrpides N."/>
            <person name="Kim E."/>
            <person name="Richardson P."/>
        </authorList>
    </citation>
    <scope>NUCLEOTIDE SEQUENCE [LARGE SCALE GENOMIC DNA]</scope>
    <source>
        <strain evidence="2">IMS101</strain>
    </source>
</reference>
<dbReference type="Pfam" id="PF13181">
    <property type="entry name" value="TPR_8"/>
    <property type="match status" value="1"/>
</dbReference>
<dbReference type="KEGG" id="ter:Tery_0567"/>
<dbReference type="EMBL" id="CP000393">
    <property type="protein sequence ID" value="ABG50014.1"/>
    <property type="molecule type" value="Genomic_DNA"/>
</dbReference>
<feature type="repeat" description="TPR" evidence="1">
    <location>
        <begin position="242"/>
        <end position="275"/>
    </location>
</feature>
<organism evidence="2">
    <name type="scientific">Trichodesmium erythraeum (strain IMS101)</name>
    <dbReference type="NCBI Taxonomy" id="203124"/>
    <lineage>
        <taxon>Bacteria</taxon>
        <taxon>Bacillati</taxon>
        <taxon>Cyanobacteriota</taxon>
        <taxon>Cyanophyceae</taxon>
        <taxon>Oscillatoriophycideae</taxon>
        <taxon>Oscillatoriales</taxon>
        <taxon>Microcoleaceae</taxon>
        <taxon>Trichodesmium</taxon>
    </lineage>
</organism>